<keyword evidence="2" id="KW-1185">Reference proteome</keyword>
<dbReference type="KEGG" id="nfn:NFRAN_0191"/>
<gene>
    <name evidence="1" type="ORF">NFRAN_0191</name>
</gene>
<proteinExistence type="predicted"/>
<name>A0A484I953_9ARCH</name>
<dbReference type="AlphaFoldDB" id="A0A484I953"/>
<accession>A0A484I953</accession>
<evidence type="ECO:0000313" key="2">
    <source>
        <dbReference type="Proteomes" id="UP000294299"/>
    </source>
</evidence>
<dbReference type="Proteomes" id="UP000294299">
    <property type="component" value="Chromosome NFRAN"/>
</dbReference>
<evidence type="ECO:0000313" key="1">
    <source>
        <dbReference type="EMBL" id="VFJ12512.1"/>
    </source>
</evidence>
<dbReference type="EMBL" id="LR216287">
    <property type="protein sequence ID" value="VFJ12512.1"/>
    <property type="molecule type" value="Genomic_DNA"/>
</dbReference>
<protein>
    <submittedName>
        <fullName evidence="1">Uncharacterized protein</fullName>
    </submittedName>
</protein>
<organism evidence="1 2">
    <name type="scientific">Candidatus Nitrosocosmicus franklandianus</name>
    <dbReference type="NCBI Taxonomy" id="1798806"/>
    <lineage>
        <taxon>Archaea</taxon>
        <taxon>Nitrososphaerota</taxon>
        <taxon>Nitrososphaeria</taxon>
        <taxon>Nitrososphaerales</taxon>
        <taxon>Nitrososphaeraceae</taxon>
        <taxon>Candidatus Nitrosocosmicus</taxon>
    </lineage>
</organism>
<reference evidence="1 2" key="1">
    <citation type="submission" date="2019-02" db="EMBL/GenBank/DDBJ databases">
        <authorList>
            <person name="Lehtovirta-Morley E L."/>
        </authorList>
    </citation>
    <scope>NUCLEOTIDE SEQUENCE [LARGE SCALE GENOMIC DNA]</scope>
    <source>
        <strain evidence="1">NFRAN1</strain>
    </source>
</reference>
<sequence>MIFDKINQKRNPDTIEFIASAYRYKTPVPTVFLFIMLKFLCTLN</sequence>